<accession>A0A915K263</accession>
<feature type="region of interest" description="Disordered" evidence="1">
    <location>
        <begin position="1"/>
        <end position="23"/>
    </location>
</feature>
<feature type="compositionally biased region" description="Polar residues" evidence="1">
    <location>
        <begin position="1"/>
        <end position="19"/>
    </location>
</feature>
<evidence type="ECO:0000256" key="1">
    <source>
        <dbReference type="SAM" id="MobiDB-lite"/>
    </source>
</evidence>
<proteinExistence type="predicted"/>
<feature type="transmembrane region" description="Helical" evidence="2">
    <location>
        <begin position="89"/>
        <end position="113"/>
    </location>
</feature>
<keyword evidence="3" id="KW-1185">Reference proteome</keyword>
<name>A0A915K263_ROMCU</name>
<keyword evidence="2" id="KW-0812">Transmembrane</keyword>
<protein>
    <submittedName>
        <fullName evidence="4">Uncharacterized protein</fullName>
    </submittedName>
</protein>
<dbReference type="AlphaFoldDB" id="A0A915K263"/>
<evidence type="ECO:0000313" key="3">
    <source>
        <dbReference type="Proteomes" id="UP000887565"/>
    </source>
</evidence>
<dbReference type="Proteomes" id="UP000887565">
    <property type="component" value="Unplaced"/>
</dbReference>
<keyword evidence="2" id="KW-1133">Transmembrane helix</keyword>
<evidence type="ECO:0000256" key="2">
    <source>
        <dbReference type="SAM" id="Phobius"/>
    </source>
</evidence>
<reference evidence="4" key="1">
    <citation type="submission" date="2022-11" db="UniProtKB">
        <authorList>
            <consortium name="WormBaseParasite"/>
        </authorList>
    </citation>
    <scope>IDENTIFICATION</scope>
</reference>
<sequence length="122" mass="13627">MPNSRCSPKNYNSARQKGQRYNETDRYRVPKYSTAISSFVVVDPDEEVAQPTNSLAQKSSLEIVDEAPTIVEIESVQEPGKVCLPKVTFLTVFIFLTGLMVAQAAGVTICLALRFKRKKKSR</sequence>
<dbReference type="WBParaSite" id="nRc.2.0.1.t31903-RA">
    <property type="protein sequence ID" value="nRc.2.0.1.t31903-RA"/>
    <property type="gene ID" value="nRc.2.0.1.g31903"/>
</dbReference>
<keyword evidence="2" id="KW-0472">Membrane</keyword>
<organism evidence="3 4">
    <name type="scientific">Romanomermis culicivorax</name>
    <name type="common">Nematode worm</name>
    <dbReference type="NCBI Taxonomy" id="13658"/>
    <lineage>
        <taxon>Eukaryota</taxon>
        <taxon>Metazoa</taxon>
        <taxon>Ecdysozoa</taxon>
        <taxon>Nematoda</taxon>
        <taxon>Enoplea</taxon>
        <taxon>Dorylaimia</taxon>
        <taxon>Mermithida</taxon>
        <taxon>Mermithoidea</taxon>
        <taxon>Mermithidae</taxon>
        <taxon>Romanomermis</taxon>
    </lineage>
</organism>
<evidence type="ECO:0000313" key="4">
    <source>
        <dbReference type="WBParaSite" id="nRc.2.0.1.t31903-RA"/>
    </source>
</evidence>